<dbReference type="AlphaFoldDB" id="A0A830BJT5"/>
<reference evidence="2" key="1">
    <citation type="submission" date="2020-07" db="EMBL/GenBank/DDBJ databases">
        <title>Ethylene signaling mediates host invasion by parasitic plants.</title>
        <authorList>
            <person name="Yoshida S."/>
        </authorList>
    </citation>
    <scope>NUCLEOTIDE SEQUENCE</scope>
    <source>
        <strain evidence="2">Okayama</strain>
    </source>
</reference>
<proteinExistence type="predicted"/>
<feature type="region of interest" description="Disordered" evidence="1">
    <location>
        <begin position="56"/>
        <end position="76"/>
    </location>
</feature>
<protein>
    <submittedName>
        <fullName evidence="2">Uncharacterized protein</fullName>
    </submittedName>
</protein>
<name>A0A830BJT5_9LAMI</name>
<sequence>MGEREVPRAGRRWLRCAITRRAREAQPDIIHGVRAAIEGRDRRNLRFSLHQIRLRSERQDRSRASYGSDEGDHAREGAWGRDLAGLHYSVRG</sequence>
<evidence type="ECO:0000256" key="1">
    <source>
        <dbReference type="SAM" id="MobiDB-lite"/>
    </source>
</evidence>
<comment type="caution">
    <text evidence="2">The sequence shown here is derived from an EMBL/GenBank/DDBJ whole genome shotgun (WGS) entry which is preliminary data.</text>
</comment>
<accession>A0A830BJT5</accession>
<keyword evidence="3" id="KW-1185">Reference proteome</keyword>
<evidence type="ECO:0000313" key="3">
    <source>
        <dbReference type="Proteomes" id="UP000653305"/>
    </source>
</evidence>
<gene>
    <name evidence="2" type="ORF">PHJA_000789000</name>
</gene>
<dbReference type="EMBL" id="BMAC01000125">
    <property type="protein sequence ID" value="GFP86452.1"/>
    <property type="molecule type" value="Genomic_DNA"/>
</dbReference>
<evidence type="ECO:0000313" key="2">
    <source>
        <dbReference type="EMBL" id="GFP86452.1"/>
    </source>
</evidence>
<organism evidence="2 3">
    <name type="scientific">Phtheirospermum japonicum</name>
    <dbReference type="NCBI Taxonomy" id="374723"/>
    <lineage>
        <taxon>Eukaryota</taxon>
        <taxon>Viridiplantae</taxon>
        <taxon>Streptophyta</taxon>
        <taxon>Embryophyta</taxon>
        <taxon>Tracheophyta</taxon>
        <taxon>Spermatophyta</taxon>
        <taxon>Magnoliopsida</taxon>
        <taxon>eudicotyledons</taxon>
        <taxon>Gunneridae</taxon>
        <taxon>Pentapetalae</taxon>
        <taxon>asterids</taxon>
        <taxon>lamiids</taxon>
        <taxon>Lamiales</taxon>
        <taxon>Orobanchaceae</taxon>
        <taxon>Orobanchaceae incertae sedis</taxon>
        <taxon>Phtheirospermum</taxon>
    </lineage>
</organism>
<dbReference type="Proteomes" id="UP000653305">
    <property type="component" value="Unassembled WGS sequence"/>
</dbReference>